<feature type="region of interest" description="Disordered" evidence="1">
    <location>
        <begin position="75"/>
        <end position="107"/>
    </location>
</feature>
<sequence length="135" mass="13271">MLPASDKVETQGRVPALTRAAAAVAASTACGSVRARPTRESDEAGDEGFWIGAADGAHGRGGAREALRALQAAAGRVHGDPEAALPASLARSPDTPQAQRAPAGLAGARGSQAARCKARACAACSSGVGTPSGWG</sequence>
<gene>
    <name evidence="2" type="ORF">PsYK624_129260</name>
</gene>
<feature type="region of interest" description="Disordered" evidence="1">
    <location>
        <begin position="28"/>
        <end position="50"/>
    </location>
</feature>
<dbReference type="AlphaFoldDB" id="A0A9P3GNL3"/>
<dbReference type="Proteomes" id="UP000703269">
    <property type="component" value="Unassembled WGS sequence"/>
</dbReference>
<keyword evidence="3" id="KW-1185">Reference proteome</keyword>
<comment type="caution">
    <text evidence="2">The sequence shown here is derived from an EMBL/GenBank/DDBJ whole genome shotgun (WGS) entry which is preliminary data.</text>
</comment>
<name>A0A9P3GNL3_9APHY</name>
<proteinExistence type="predicted"/>
<reference evidence="2 3" key="1">
    <citation type="submission" date="2021-08" db="EMBL/GenBank/DDBJ databases">
        <title>Draft Genome Sequence of Phanerochaete sordida strain YK-624.</title>
        <authorList>
            <person name="Mori T."/>
            <person name="Dohra H."/>
            <person name="Suzuki T."/>
            <person name="Kawagishi H."/>
            <person name="Hirai H."/>
        </authorList>
    </citation>
    <scope>NUCLEOTIDE SEQUENCE [LARGE SCALE GENOMIC DNA]</scope>
    <source>
        <strain evidence="2 3">YK-624</strain>
    </source>
</reference>
<dbReference type="EMBL" id="BPQB01000063">
    <property type="protein sequence ID" value="GJE96720.1"/>
    <property type="molecule type" value="Genomic_DNA"/>
</dbReference>
<evidence type="ECO:0000313" key="2">
    <source>
        <dbReference type="EMBL" id="GJE96720.1"/>
    </source>
</evidence>
<evidence type="ECO:0000313" key="3">
    <source>
        <dbReference type="Proteomes" id="UP000703269"/>
    </source>
</evidence>
<evidence type="ECO:0000256" key="1">
    <source>
        <dbReference type="SAM" id="MobiDB-lite"/>
    </source>
</evidence>
<accession>A0A9P3GNL3</accession>
<protein>
    <submittedName>
        <fullName evidence="2">Uncharacterized protein</fullName>
    </submittedName>
</protein>
<organism evidence="2 3">
    <name type="scientific">Phanerochaete sordida</name>
    <dbReference type="NCBI Taxonomy" id="48140"/>
    <lineage>
        <taxon>Eukaryota</taxon>
        <taxon>Fungi</taxon>
        <taxon>Dikarya</taxon>
        <taxon>Basidiomycota</taxon>
        <taxon>Agaricomycotina</taxon>
        <taxon>Agaricomycetes</taxon>
        <taxon>Polyporales</taxon>
        <taxon>Phanerochaetaceae</taxon>
        <taxon>Phanerochaete</taxon>
    </lineage>
</organism>
<dbReference type="PROSITE" id="PS51257">
    <property type="entry name" value="PROKAR_LIPOPROTEIN"/>
    <property type="match status" value="1"/>
</dbReference>